<accession>A0A369JU99</accession>
<keyword evidence="3" id="KW-1185">Reference proteome</keyword>
<organism evidence="2 3">
    <name type="scientific">Hypsizygus marmoreus</name>
    <name type="common">White beech mushroom</name>
    <name type="synonym">Agaricus marmoreus</name>
    <dbReference type="NCBI Taxonomy" id="39966"/>
    <lineage>
        <taxon>Eukaryota</taxon>
        <taxon>Fungi</taxon>
        <taxon>Dikarya</taxon>
        <taxon>Basidiomycota</taxon>
        <taxon>Agaricomycotina</taxon>
        <taxon>Agaricomycetes</taxon>
        <taxon>Agaricomycetidae</taxon>
        <taxon>Agaricales</taxon>
        <taxon>Tricholomatineae</taxon>
        <taxon>Lyophyllaceae</taxon>
        <taxon>Hypsizygus</taxon>
    </lineage>
</organism>
<evidence type="ECO:0000313" key="2">
    <source>
        <dbReference type="EMBL" id="RDB24107.1"/>
    </source>
</evidence>
<dbReference type="InParanoid" id="A0A369JU99"/>
<dbReference type="STRING" id="39966.A0A369JU99"/>
<dbReference type="Proteomes" id="UP000076154">
    <property type="component" value="Unassembled WGS sequence"/>
</dbReference>
<dbReference type="AlphaFoldDB" id="A0A369JU99"/>
<feature type="compositionally biased region" description="Low complexity" evidence="1">
    <location>
        <begin position="49"/>
        <end position="69"/>
    </location>
</feature>
<evidence type="ECO:0000313" key="3">
    <source>
        <dbReference type="Proteomes" id="UP000076154"/>
    </source>
</evidence>
<name>A0A369JU99_HYPMA</name>
<gene>
    <name evidence="2" type="ORF">Hypma_008726</name>
</gene>
<protein>
    <submittedName>
        <fullName evidence="2">Uncharacterized protein</fullName>
    </submittedName>
</protein>
<sequence>MPHSDPLLDSFDPLATHPFTNNSGLAPDPPMPSQYSIPIPSPRIPTHLPTFSSSPGTSSSPSSQPSTSPDTRLKAPQPRRITAPPTSRSSVARPIFIPFRQETSSPDLVLRKKSPSKTYMLPDYLPRRS</sequence>
<reference evidence="2" key="1">
    <citation type="submission" date="2018-04" db="EMBL/GenBank/DDBJ databases">
        <title>Whole genome sequencing of Hypsizygus marmoreus.</title>
        <authorList>
            <person name="Choi I.-G."/>
            <person name="Min B."/>
            <person name="Kim J.-G."/>
            <person name="Kim S."/>
            <person name="Oh Y.-L."/>
            <person name="Kong W.-S."/>
            <person name="Park H."/>
            <person name="Jeong J."/>
            <person name="Song E.-S."/>
        </authorList>
    </citation>
    <scope>NUCLEOTIDE SEQUENCE [LARGE SCALE GENOMIC DNA]</scope>
    <source>
        <strain evidence="2">51987-8</strain>
    </source>
</reference>
<proteinExistence type="predicted"/>
<comment type="caution">
    <text evidence="2">The sequence shown here is derived from an EMBL/GenBank/DDBJ whole genome shotgun (WGS) entry which is preliminary data.</text>
</comment>
<dbReference type="EMBL" id="LUEZ02000045">
    <property type="protein sequence ID" value="RDB24107.1"/>
    <property type="molecule type" value="Genomic_DNA"/>
</dbReference>
<evidence type="ECO:0000256" key="1">
    <source>
        <dbReference type="SAM" id="MobiDB-lite"/>
    </source>
</evidence>
<dbReference type="OrthoDB" id="191192at2759"/>
<feature type="region of interest" description="Disordered" evidence="1">
    <location>
        <begin position="1"/>
        <end position="129"/>
    </location>
</feature>